<keyword evidence="3" id="KW-0238">DNA-binding</keyword>
<dbReference type="InterPro" id="IPR013324">
    <property type="entry name" value="RNA_pol_sigma_r3/r4-like"/>
</dbReference>
<dbReference type="KEGG" id="emt:CPZ25_014760"/>
<dbReference type="GO" id="GO:0003677">
    <property type="term" value="F:DNA binding"/>
    <property type="evidence" value="ECO:0007669"/>
    <property type="project" value="UniProtKB-KW"/>
</dbReference>
<dbReference type="Gene3D" id="3.40.50.1360">
    <property type="match status" value="1"/>
</dbReference>
<comment type="similarity">
    <text evidence="1">Belongs to the SorC transcriptional regulatory family.</text>
</comment>
<evidence type="ECO:0000256" key="4">
    <source>
        <dbReference type="ARBA" id="ARBA00023163"/>
    </source>
</evidence>
<dbReference type="GO" id="GO:0030246">
    <property type="term" value="F:carbohydrate binding"/>
    <property type="evidence" value="ECO:0007669"/>
    <property type="project" value="InterPro"/>
</dbReference>
<dbReference type="PANTHER" id="PTHR34294">
    <property type="entry name" value="TRANSCRIPTIONAL REGULATOR-RELATED"/>
    <property type="match status" value="1"/>
</dbReference>
<keyword evidence="7" id="KW-1185">Reference proteome</keyword>
<gene>
    <name evidence="6" type="ORF">CPZ25_014760</name>
</gene>
<dbReference type="PANTHER" id="PTHR34294:SF1">
    <property type="entry name" value="TRANSCRIPTIONAL REGULATOR LSRR"/>
    <property type="match status" value="1"/>
</dbReference>
<dbReference type="Gene3D" id="1.10.10.10">
    <property type="entry name" value="Winged helix-like DNA-binding domain superfamily/Winged helix DNA-binding domain"/>
    <property type="match status" value="1"/>
</dbReference>
<evidence type="ECO:0000256" key="3">
    <source>
        <dbReference type="ARBA" id="ARBA00023125"/>
    </source>
</evidence>
<dbReference type="EMBL" id="CP029487">
    <property type="protein sequence ID" value="QCT72536.1"/>
    <property type="molecule type" value="Genomic_DNA"/>
</dbReference>
<feature type="domain" description="Sugar-binding" evidence="5">
    <location>
        <begin position="61"/>
        <end position="312"/>
    </location>
</feature>
<evidence type="ECO:0000313" key="6">
    <source>
        <dbReference type="EMBL" id="QCT72536.1"/>
    </source>
</evidence>
<proteinExistence type="inferred from homology"/>
<keyword evidence="4" id="KW-0804">Transcription</keyword>
<protein>
    <recommendedName>
        <fullName evidence="5">Sugar-binding domain-containing protein</fullName>
    </recommendedName>
</protein>
<dbReference type="AlphaFoldDB" id="A0A4V1GM98"/>
<dbReference type="Proteomes" id="UP000218387">
    <property type="component" value="Chromosome"/>
</dbReference>
<dbReference type="SUPFAM" id="SSF88659">
    <property type="entry name" value="Sigma3 and sigma4 domains of RNA polymerase sigma factors"/>
    <property type="match status" value="1"/>
</dbReference>
<sequence length="316" mass="35232">MNDTEYLQKLVQVARLYYEENMTQQAISKKLGTTRQSISKMLSEARQRSIVEIKINDVETNLSKAAQRIKEIFPIQNVTIVPGHFNDDALARKMLAQRAALYFDDLCREGLHKIGISWGRSVYSFVEQCSESSLLQRADIFPLVGASNQAAAYFMINEMVRMLSEKTGGTAHFINLPLGPLSPKDYELFTRTQAYAEILDQWQEIDLAVIGIGAIGNLKHRSYYPGESELLAEDSANIIGDICTHYFDLQGRITETIGAASMIRIPFENLAKVKRVLALVNGTEKIDAVTGALKLGIVTDIIIDEALAEGIIERLS</sequence>
<dbReference type="InterPro" id="IPR036388">
    <property type="entry name" value="WH-like_DNA-bd_sf"/>
</dbReference>
<accession>A0A4V1GM98</accession>
<organism evidence="6 7">
    <name type="scientific">Eubacterium maltosivorans</name>
    <dbReference type="NCBI Taxonomy" id="2041044"/>
    <lineage>
        <taxon>Bacteria</taxon>
        <taxon>Bacillati</taxon>
        <taxon>Bacillota</taxon>
        <taxon>Clostridia</taxon>
        <taxon>Eubacteriales</taxon>
        <taxon>Eubacteriaceae</taxon>
        <taxon>Eubacterium</taxon>
    </lineage>
</organism>
<evidence type="ECO:0000256" key="1">
    <source>
        <dbReference type="ARBA" id="ARBA00010466"/>
    </source>
</evidence>
<dbReference type="InterPro" id="IPR051054">
    <property type="entry name" value="SorC_transcr_regulators"/>
</dbReference>
<dbReference type="RefSeq" id="WP_058696043.1">
    <property type="nucleotide sequence ID" value="NZ_CABJDW020000011.1"/>
</dbReference>
<reference evidence="6 7" key="1">
    <citation type="submission" date="2018-05" db="EMBL/GenBank/DDBJ databases">
        <title>Genome comparison of Eubacterium sp.</title>
        <authorList>
            <person name="Feng Y."/>
            <person name="Sanchez-Andrea I."/>
            <person name="Stams A.J.M."/>
            <person name="De Vos W.M."/>
        </authorList>
    </citation>
    <scope>NUCLEOTIDE SEQUENCE [LARGE SCALE GENOMIC DNA]</scope>
    <source>
        <strain evidence="6 7">YI</strain>
    </source>
</reference>
<dbReference type="Pfam" id="PF04198">
    <property type="entry name" value="Sugar-bind"/>
    <property type="match status" value="1"/>
</dbReference>
<evidence type="ECO:0000256" key="2">
    <source>
        <dbReference type="ARBA" id="ARBA00023015"/>
    </source>
</evidence>
<evidence type="ECO:0000313" key="7">
    <source>
        <dbReference type="Proteomes" id="UP000218387"/>
    </source>
</evidence>
<name>A0A4V1GM98_EUBML</name>
<keyword evidence="2" id="KW-0805">Transcription regulation</keyword>
<evidence type="ECO:0000259" key="5">
    <source>
        <dbReference type="Pfam" id="PF04198"/>
    </source>
</evidence>
<dbReference type="InterPro" id="IPR037171">
    <property type="entry name" value="NagB/RpiA_transferase-like"/>
</dbReference>
<dbReference type="InterPro" id="IPR007324">
    <property type="entry name" value="Sugar-bd_dom_put"/>
</dbReference>
<dbReference type="SUPFAM" id="SSF100950">
    <property type="entry name" value="NagB/RpiA/CoA transferase-like"/>
    <property type="match status" value="1"/>
</dbReference>